<dbReference type="PANTHER" id="PTHR21505">
    <property type="entry name" value="MADF DOMAIN-CONTAINING PROTEIN-RELATED"/>
    <property type="match status" value="1"/>
</dbReference>
<protein>
    <submittedName>
        <fullName evidence="4">Uncharacterized protein LOC108681840</fullName>
    </submittedName>
</protein>
<evidence type="ECO:0000313" key="3">
    <source>
        <dbReference type="Proteomes" id="UP000694843"/>
    </source>
</evidence>
<organism evidence="3 4">
    <name type="scientific">Hyalella azteca</name>
    <name type="common">Amphipod</name>
    <dbReference type="NCBI Taxonomy" id="294128"/>
    <lineage>
        <taxon>Eukaryota</taxon>
        <taxon>Metazoa</taxon>
        <taxon>Ecdysozoa</taxon>
        <taxon>Arthropoda</taxon>
        <taxon>Crustacea</taxon>
        <taxon>Multicrustacea</taxon>
        <taxon>Malacostraca</taxon>
        <taxon>Eumalacostraca</taxon>
        <taxon>Peracarida</taxon>
        <taxon>Amphipoda</taxon>
        <taxon>Senticaudata</taxon>
        <taxon>Talitrida</taxon>
        <taxon>Talitroidea</taxon>
        <taxon>Hyalellidae</taxon>
        <taxon>Hyalella</taxon>
    </lineage>
</organism>
<dbReference type="SMART" id="SM00595">
    <property type="entry name" value="MADF"/>
    <property type="match status" value="1"/>
</dbReference>
<dbReference type="Proteomes" id="UP000694843">
    <property type="component" value="Unplaced"/>
</dbReference>
<accession>A0A8B7PK94</accession>
<dbReference type="Pfam" id="PF10545">
    <property type="entry name" value="MADF_DNA_bdg"/>
    <property type="match status" value="1"/>
</dbReference>
<reference evidence="4" key="1">
    <citation type="submission" date="2025-08" db="UniProtKB">
        <authorList>
            <consortium name="RefSeq"/>
        </authorList>
    </citation>
    <scope>IDENTIFICATION</scope>
    <source>
        <tissue evidence="4">Whole organism</tissue>
    </source>
</reference>
<feature type="region of interest" description="Disordered" evidence="1">
    <location>
        <begin position="157"/>
        <end position="187"/>
    </location>
</feature>
<proteinExistence type="predicted"/>
<name>A0A8B7PK94_HYAAZ</name>
<evidence type="ECO:0000256" key="1">
    <source>
        <dbReference type="SAM" id="MobiDB-lite"/>
    </source>
</evidence>
<dbReference type="AlphaFoldDB" id="A0A8B7PK94"/>
<evidence type="ECO:0000259" key="2">
    <source>
        <dbReference type="PROSITE" id="PS51029"/>
    </source>
</evidence>
<dbReference type="GeneID" id="108681840"/>
<feature type="domain" description="MADF" evidence="2">
    <location>
        <begin position="28"/>
        <end position="126"/>
    </location>
</feature>
<dbReference type="PANTHER" id="PTHR21505:SF8">
    <property type="entry name" value="DPT-YFP REPRESSOR BY OVEREXPRESSION, ISOFORM D-RELATED"/>
    <property type="match status" value="1"/>
</dbReference>
<dbReference type="PROSITE" id="PS51029">
    <property type="entry name" value="MADF"/>
    <property type="match status" value="1"/>
</dbReference>
<evidence type="ECO:0000313" key="4">
    <source>
        <dbReference type="RefSeq" id="XP_018026405.1"/>
    </source>
</evidence>
<dbReference type="KEGG" id="hazt:108681840"/>
<dbReference type="RefSeq" id="XP_018026405.1">
    <property type="nucleotide sequence ID" value="XM_018170916.2"/>
</dbReference>
<dbReference type="OMA" id="NGIRTCF"/>
<dbReference type="OrthoDB" id="6373967at2759"/>
<sequence>MDAASLPQSSVPRTHVSSIEWTRTSTMMFIDALKQHPCLWQIKSAQYKDRGLRFAALKNIVAIMRQSIYDIEVDDVRKKINTLRTQFRREYKNVIDMRNANDGSEDAYIPKLWCYDNLLFLVEGEVSRHSTANLDDCNFLEDAVSDEIVMIMDEARMKTSPPPPPASHCSGSPSPTQEGPKRKLKTSDQQDAIIRFAFEKLTRMEAQEEEFSPHGKIVTKELQKMDKETQRIAWKLINDVLFLGGMGVLRPTASVKNGD</sequence>
<keyword evidence="3" id="KW-1185">Reference proteome</keyword>
<dbReference type="InterPro" id="IPR006578">
    <property type="entry name" value="MADF-dom"/>
</dbReference>
<gene>
    <name evidence="4" type="primary">LOC108681840</name>
</gene>